<dbReference type="EMBL" id="UOFV01000010">
    <property type="protein sequence ID" value="VAW93958.1"/>
    <property type="molecule type" value="Genomic_DNA"/>
</dbReference>
<organism evidence="1">
    <name type="scientific">hydrothermal vent metagenome</name>
    <dbReference type="NCBI Taxonomy" id="652676"/>
    <lineage>
        <taxon>unclassified sequences</taxon>
        <taxon>metagenomes</taxon>
        <taxon>ecological metagenomes</taxon>
    </lineage>
</organism>
<feature type="non-terminal residue" evidence="1">
    <location>
        <position position="1"/>
    </location>
</feature>
<reference evidence="1" key="1">
    <citation type="submission" date="2018-06" db="EMBL/GenBank/DDBJ databases">
        <authorList>
            <person name="Zhirakovskaya E."/>
        </authorList>
    </citation>
    <scope>NUCLEOTIDE SEQUENCE</scope>
</reference>
<protein>
    <recommendedName>
        <fullName evidence="2">Response regulatory domain-containing protein</fullName>
    </recommendedName>
</protein>
<proteinExistence type="predicted"/>
<evidence type="ECO:0008006" key="2">
    <source>
        <dbReference type="Google" id="ProtNLM"/>
    </source>
</evidence>
<name>A0A3B0ZKM5_9ZZZZ</name>
<gene>
    <name evidence="1" type="ORF">MNBD_GAMMA19-507</name>
</gene>
<accession>A0A3B0ZKM5</accession>
<dbReference type="AlphaFoldDB" id="A0A3B0ZKM5"/>
<dbReference type="InterPro" id="IPR011006">
    <property type="entry name" value="CheY-like_superfamily"/>
</dbReference>
<evidence type="ECO:0000313" key="1">
    <source>
        <dbReference type="EMBL" id="VAW93958.1"/>
    </source>
</evidence>
<sequence>AHDVNIVVTNSSDNLKEDLAFVKVTKANYPQILSVVITEEADSHRVIGLINEGQIYRYLIKPINLGLLKIYLLSALRYQKKLLLQPELAIRHQVAEIQDEEGRKLGASLFQRLRSFFGGHASPMT</sequence>
<dbReference type="SUPFAM" id="SSF52172">
    <property type="entry name" value="CheY-like"/>
    <property type="match status" value="1"/>
</dbReference>